<gene>
    <name evidence="2" type="ORF">NZK81_19370</name>
</gene>
<reference evidence="2" key="1">
    <citation type="submission" date="2022-09" db="EMBL/GenBank/DDBJ databases">
        <title>Novosphingobium sp. Nov., a polycyclic aromatic hydrocarbon-degrading bacterium isolated form mangrove sediments in HongKong.</title>
        <authorList>
            <person name="Hu Z."/>
        </authorList>
    </citation>
    <scope>NUCLEOTIDE SEQUENCE</scope>
    <source>
        <strain evidence="2">HK4-1</strain>
    </source>
</reference>
<dbReference type="PANTHER" id="PTHR30595:SF6">
    <property type="entry name" value="SCHLAFEN ALBA-2 DOMAIN-CONTAINING PROTEIN"/>
    <property type="match status" value="1"/>
</dbReference>
<accession>A0ABT2IA54</accession>
<evidence type="ECO:0000259" key="1">
    <source>
        <dbReference type="Pfam" id="PF04326"/>
    </source>
</evidence>
<dbReference type="PANTHER" id="PTHR30595">
    <property type="entry name" value="GLPR-RELATED TRANSCRIPTIONAL REPRESSOR"/>
    <property type="match status" value="1"/>
</dbReference>
<comment type="caution">
    <text evidence="2">The sequence shown here is derived from an EMBL/GenBank/DDBJ whole genome shotgun (WGS) entry which is preliminary data.</text>
</comment>
<dbReference type="Pfam" id="PF13749">
    <property type="entry name" value="HATPase_c_4"/>
    <property type="match status" value="1"/>
</dbReference>
<protein>
    <submittedName>
        <fullName evidence="2">DNA binding domain-containing protein</fullName>
    </submittedName>
</protein>
<dbReference type="InterPro" id="IPR038461">
    <property type="entry name" value="Schlafen_AlbA_2_dom_sf"/>
</dbReference>
<keyword evidence="3" id="KW-1185">Reference proteome</keyword>
<dbReference type="EMBL" id="JANZXA010000018">
    <property type="protein sequence ID" value="MCT2401717.1"/>
    <property type="molecule type" value="Genomic_DNA"/>
</dbReference>
<dbReference type="Gene3D" id="3.30.565.60">
    <property type="match status" value="1"/>
</dbReference>
<dbReference type="Pfam" id="PF04326">
    <property type="entry name" value="SLFN_AlbA_2"/>
    <property type="match status" value="1"/>
</dbReference>
<dbReference type="Proteomes" id="UP001165583">
    <property type="component" value="Unassembled WGS sequence"/>
</dbReference>
<evidence type="ECO:0000313" key="2">
    <source>
        <dbReference type="EMBL" id="MCT2401717.1"/>
    </source>
</evidence>
<dbReference type="RefSeq" id="WP_260047739.1">
    <property type="nucleotide sequence ID" value="NZ_JANZXA010000018.1"/>
</dbReference>
<organism evidence="2 3">
    <name type="scientific">Novosphingobium mangrovi</name>
    <name type="common">ex Huang et al. 2023</name>
    <dbReference type="NCBI Taxonomy" id="2976432"/>
    <lineage>
        <taxon>Bacteria</taxon>
        <taxon>Pseudomonadati</taxon>
        <taxon>Pseudomonadota</taxon>
        <taxon>Alphaproteobacteria</taxon>
        <taxon>Sphingomonadales</taxon>
        <taxon>Sphingomonadaceae</taxon>
        <taxon>Novosphingobium</taxon>
    </lineage>
</organism>
<sequence>MSQLDLPFEGPFSVSDNPALWTPREIWVRLTAQMMTFFAEGRRIDYKGGAKVDFHDMAKYLSAFSNTPDGGVLVFGADSNGVATGCSSLSADQLNRIESCHTQLCPEAKPEFRRIEALINGKVDFCVAVFIPYVGRLVETNKQESWIRYGDSIHKMNDEEKQDFRSTRQELTFELSRAPYAFPGDFNESIIQDFCDGFRSRERREDWSNIEILKDRYLLVEHDGEICPTNALVLLAASAPRKSIPGCRVRVQRFGDELEGSGSTYAPLRDRFFEGNVIAIIKEVSQELDELVYDVTWLNKDGKFETTPEYPRWAWFEALVNACVHRSYSFSGTDVTIKLFPNRMEIESPGGFVPPVNEQNLYQTRAARNHHFMDAMRYLGYVQMAREGTRRIRESMENYSLPDPVFRQETLHGVVVRVTLFNDHITRKRASDRDVATYFGVEVWRQLQEHEIALAAHAYRSRIIHVSDASRITGRTWATSKKDLERLARKGVLEYVGGNYTRDSKAHYRLVERTNDQG</sequence>
<evidence type="ECO:0000313" key="3">
    <source>
        <dbReference type="Proteomes" id="UP001165583"/>
    </source>
</evidence>
<name>A0ABT2IA54_9SPHN</name>
<proteinExistence type="predicted"/>
<dbReference type="Gene3D" id="3.30.950.30">
    <property type="entry name" value="Schlafen, AAA domain"/>
    <property type="match status" value="1"/>
</dbReference>
<dbReference type="InterPro" id="IPR007421">
    <property type="entry name" value="Schlafen_AlbA_2_dom"/>
</dbReference>
<feature type="domain" description="Schlafen AlbA-2" evidence="1">
    <location>
        <begin position="40"/>
        <end position="157"/>
    </location>
</feature>
<dbReference type="InterPro" id="IPR038475">
    <property type="entry name" value="RecG_C_sf"/>
</dbReference>